<evidence type="ECO:0000313" key="4">
    <source>
        <dbReference type="Proteomes" id="UP000257323"/>
    </source>
</evidence>
<dbReference type="InterPro" id="IPR015421">
    <property type="entry name" value="PyrdxlP-dep_Trfase_major"/>
</dbReference>
<dbReference type="PANTHER" id="PTHR43092">
    <property type="entry name" value="L-CYSTEINE DESULFHYDRASE"/>
    <property type="match status" value="1"/>
</dbReference>
<dbReference type="Gene3D" id="3.40.640.10">
    <property type="entry name" value="Type I PLP-dependent aspartate aminotransferase-like (Major domain)"/>
    <property type="match status" value="1"/>
</dbReference>
<evidence type="ECO:0000256" key="1">
    <source>
        <dbReference type="ARBA" id="ARBA00022898"/>
    </source>
</evidence>
<dbReference type="PROSITE" id="PS51318">
    <property type="entry name" value="TAT"/>
    <property type="match status" value="1"/>
</dbReference>
<dbReference type="EMBL" id="QUAH01000001">
    <property type="protein sequence ID" value="RFT17145.1"/>
    <property type="molecule type" value="Genomic_DNA"/>
</dbReference>
<dbReference type="InterPro" id="IPR006311">
    <property type="entry name" value="TAT_signal"/>
</dbReference>
<organism evidence="3 4">
    <name type="scientific">Candidatus Saccharicenans subterraneus</name>
    <dbReference type="NCBI Taxonomy" id="2508984"/>
    <lineage>
        <taxon>Bacteria</taxon>
        <taxon>Candidatus Aminicenantota</taxon>
        <taxon>Candidatus Aminicenantia</taxon>
        <taxon>Candidatus Aminicenantales</taxon>
        <taxon>Candidatus Saccharicenantaceae</taxon>
        <taxon>Candidatus Saccharicenans</taxon>
    </lineage>
</organism>
<dbReference type="InterPro" id="IPR015424">
    <property type="entry name" value="PyrdxlP-dep_Trfase"/>
</dbReference>
<accession>A0A3E2BQX7</accession>
<keyword evidence="1" id="KW-0663">Pyridoxal phosphate</keyword>
<dbReference type="Gene3D" id="3.90.1150.10">
    <property type="entry name" value="Aspartate Aminotransferase, domain 1"/>
    <property type="match status" value="1"/>
</dbReference>
<evidence type="ECO:0000313" key="3">
    <source>
        <dbReference type="EMBL" id="RFT17145.1"/>
    </source>
</evidence>
<dbReference type="SUPFAM" id="SSF53383">
    <property type="entry name" value="PLP-dependent transferases"/>
    <property type="match status" value="1"/>
</dbReference>
<proteinExistence type="predicted"/>
<name>A0A3E2BQX7_9BACT</name>
<dbReference type="InterPro" id="IPR015422">
    <property type="entry name" value="PyrdxlP-dep_Trfase_small"/>
</dbReference>
<dbReference type="PANTHER" id="PTHR43092:SF6">
    <property type="entry name" value="BLR1280 PROTEIN"/>
    <property type="match status" value="1"/>
</dbReference>
<feature type="domain" description="Aminotransferase class V" evidence="2">
    <location>
        <begin position="66"/>
        <end position="389"/>
    </location>
</feature>
<comment type="caution">
    <text evidence="3">The sequence shown here is derived from an EMBL/GenBank/DDBJ whole genome shotgun (WGS) entry which is preliminary data.</text>
</comment>
<dbReference type="Pfam" id="PF00266">
    <property type="entry name" value="Aminotran_5"/>
    <property type="match status" value="1"/>
</dbReference>
<dbReference type="InterPro" id="IPR000192">
    <property type="entry name" value="Aminotrans_V_dom"/>
</dbReference>
<reference evidence="3 4" key="1">
    <citation type="submission" date="2018-08" db="EMBL/GenBank/DDBJ databases">
        <title>Genome analysis of the thermophilic bacterium of the candidate phylum Aminicenantes from deep subsurface aquifer revealed its physiology and ecological role.</title>
        <authorList>
            <person name="Kadnikov V.V."/>
            <person name="Mardanov A.V."/>
            <person name="Beletsky A.V."/>
            <person name="Karnachuk O.V."/>
            <person name="Ravin N.V."/>
        </authorList>
    </citation>
    <scope>NUCLEOTIDE SEQUENCE [LARGE SCALE GENOMIC DNA]</scope>
    <source>
        <strain evidence="3">BY38</strain>
    </source>
</reference>
<sequence length="431" mass="48368">MLNRREFLRSCAAGVGLAAITPEESLERIMSLGSATAGLSPEEVATDEDFWFQVRMAFTEDRNIINLNQGTIQPGLRIVQDAVRRHSEFSGNAGWHSMAVLNKEIESCRRRLGNHLGCDPEELVICRGGSEAGQIVLLGLDFKRGDEVITTNQDYPRLIAALRQREKREGIVLKMVKLPAPPVPLDQFYNLVVEQVTPRTRAILVCHLTHYTGQMAPVRRLAEFCRSKGIELVVDGAHGFMHFPFKLADLGCDYYTASLHKWTMAPPGNGMVRIPRDRIPKLWPLTPPWTDTPNDIRRFEDVGTRSPANRVAIAEALTFNEGIGIERKAARLRYLKDRWANRLKQYPQVRFYTSLDPAESCGLATFGIQGIDMAKLTEYLLDKHGIVVSHITHPDGLVDGIRVVVNVSLSVKEIDYFADVVEEVIKKGKIT</sequence>
<evidence type="ECO:0000259" key="2">
    <source>
        <dbReference type="Pfam" id="PF00266"/>
    </source>
</evidence>
<dbReference type="AlphaFoldDB" id="A0A3E2BQX7"/>
<protein>
    <submittedName>
        <fullName evidence="3">Cysteine desulfurase</fullName>
    </submittedName>
</protein>
<gene>
    <name evidence="3" type="ORF">OP8BY_1087</name>
</gene>
<dbReference type="Proteomes" id="UP000257323">
    <property type="component" value="Unassembled WGS sequence"/>
</dbReference>